<evidence type="ECO:0000313" key="1">
    <source>
        <dbReference type="EMBL" id="KAG9392448.1"/>
    </source>
</evidence>
<name>A0A8J6AZU9_9EUKA</name>
<dbReference type="EMBL" id="JAHDYR010000038">
    <property type="protein sequence ID" value="KAG9392448.1"/>
    <property type="molecule type" value="Genomic_DNA"/>
</dbReference>
<proteinExistence type="predicted"/>
<accession>A0A8J6AZU9</accession>
<evidence type="ECO:0000313" key="2">
    <source>
        <dbReference type="Proteomes" id="UP000717585"/>
    </source>
</evidence>
<comment type="caution">
    <text evidence="1">The sequence shown here is derived from an EMBL/GenBank/DDBJ whole genome shotgun (WGS) entry which is preliminary data.</text>
</comment>
<gene>
    <name evidence="1" type="ORF">J8273_5440</name>
</gene>
<dbReference type="Proteomes" id="UP000717585">
    <property type="component" value="Unassembled WGS sequence"/>
</dbReference>
<protein>
    <submittedName>
        <fullName evidence="1">Uncharacterized protein</fullName>
    </submittedName>
</protein>
<dbReference type="AlphaFoldDB" id="A0A8J6AZU9"/>
<organism evidence="1 2">
    <name type="scientific">Carpediemonas membranifera</name>
    <dbReference type="NCBI Taxonomy" id="201153"/>
    <lineage>
        <taxon>Eukaryota</taxon>
        <taxon>Metamonada</taxon>
        <taxon>Carpediemonas-like organisms</taxon>
        <taxon>Carpediemonas</taxon>
    </lineage>
</organism>
<keyword evidence="2" id="KW-1185">Reference proteome</keyword>
<reference evidence="1" key="1">
    <citation type="submission" date="2021-05" db="EMBL/GenBank/DDBJ databases">
        <title>A free-living protist that lacks canonical eukaryotic 1 DNA replication and segregation systems.</title>
        <authorList>
            <person name="Salas-Leiva D.E."/>
            <person name="Tromer E.C."/>
            <person name="Curtis B.A."/>
            <person name="Jerlstrom-Hultqvist J."/>
            <person name="Kolisko M."/>
            <person name="Yi Z."/>
            <person name="Salas-Leiva J.S."/>
            <person name="Gallot-Lavallee L."/>
            <person name="Kops G.J.P.L."/>
            <person name="Archibald J.M."/>
            <person name="Simpson A.G.B."/>
            <person name="Roger A.J."/>
        </authorList>
    </citation>
    <scope>NUCLEOTIDE SEQUENCE</scope>
    <source>
        <strain evidence="1">BICM</strain>
    </source>
</reference>
<sequence length="548" mass="61182">MSLNENGGSARFRTRDALILAYQHAVVITEQIPGDIPTQLAVAFKNETASEIPEMNNIEELREKFQHCTTKDLKAELKILRPKLRRSARAAVDIARSILARGSEMSMPAPQLVSELSTDRLHTLSPTTTWAIMMHVGADPDLKTNNQRKYTPDDRCLWFLCKKTLHSRDQAEREGSRVHHTNVDGDRAAWSDFRLYGGRVFICVPRQLLIERACVAPTNYGVFNRVPGAGFVNLHVDKRMATVIASTYRGLVGWGFDLFGIFAPRHRVNVLNHPARVSWDMCPKVADYERSLHPWRRHKLLSWVKFSDRIFLCTPVGLLVAGGADLAWLSGHEHMITAGFVPVAMPGGSVSGLKVSLSALRVCVLGQGKRLLVSGENECGQLGLGHARRMRRFESAQHTFNHVMMFTPGPGIAFAYYFGDTQLLFAGRLPNLAGLPRLLPGHQIGDLCMTATALRFPTRVKGIDVKVDHLYWATDGMTVCHDSTGAYELPFELLEWAPGHLFRDPRGHWHRLTWSSGVPKMRDVDKKHAPKGNTLMAVSIAALPPPLF</sequence>